<dbReference type="InterPro" id="IPR039425">
    <property type="entry name" value="RNA_pol_sigma-70-like"/>
</dbReference>
<dbReference type="Proteomes" id="UP000289703">
    <property type="component" value="Unassembled WGS sequence"/>
</dbReference>
<dbReference type="SUPFAM" id="SSF88946">
    <property type="entry name" value="Sigma2 domain of RNA polymerase sigma factors"/>
    <property type="match status" value="1"/>
</dbReference>
<dbReference type="InterPro" id="IPR013249">
    <property type="entry name" value="RNA_pol_sigma70_r4_t2"/>
</dbReference>
<dbReference type="NCBIfam" id="TIGR02937">
    <property type="entry name" value="sigma70-ECF"/>
    <property type="match status" value="1"/>
</dbReference>
<evidence type="ECO:0000256" key="4">
    <source>
        <dbReference type="ARBA" id="ARBA00023163"/>
    </source>
</evidence>
<dbReference type="PANTHER" id="PTHR43133">
    <property type="entry name" value="RNA POLYMERASE ECF-TYPE SIGMA FACTO"/>
    <property type="match status" value="1"/>
</dbReference>
<dbReference type="CDD" id="cd06171">
    <property type="entry name" value="Sigma70_r4"/>
    <property type="match status" value="1"/>
</dbReference>
<sequence>MSVDKNFKLQIIPKNKEFFEELYRDYYSSLVQFARGILFDEDEAQDIVQEVFLDLWNKHGRTYIETTIKTYLFSCVKYKSFNRLKKLNIIDKHHEQVKEACLFAYEYDAIPDRDLQNKIRETLDSFPSQMRKVLEYHTLCDWKYQEIADELEISINTVKTHVKRGYKRFREVLGKEFYPVLMVSYFVDKLFY</sequence>
<dbReference type="NCBIfam" id="TIGR02985">
    <property type="entry name" value="Sig70_bacteroi1"/>
    <property type="match status" value="1"/>
</dbReference>
<dbReference type="GO" id="GO:0016987">
    <property type="term" value="F:sigma factor activity"/>
    <property type="evidence" value="ECO:0007669"/>
    <property type="project" value="UniProtKB-KW"/>
</dbReference>
<dbReference type="InterPro" id="IPR013324">
    <property type="entry name" value="RNA_pol_sigma_r3/r4-like"/>
</dbReference>
<dbReference type="SUPFAM" id="SSF88659">
    <property type="entry name" value="Sigma3 and sigma4 domains of RNA polymerase sigma factors"/>
    <property type="match status" value="1"/>
</dbReference>
<evidence type="ECO:0000259" key="6">
    <source>
        <dbReference type="Pfam" id="PF08281"/>
    </source>
</evidence>
<feature type="domain" description="RNA polymerase sigma factor 70 region 4 type 2" evidence="6">
    <location>
        <begin position="117"/>
        <end position="168"/>
    </location>
</feature>
<dbReference type="Gene3D" id="1.10.1740.10">
    <property type="match status" value="1"/>
</dbReference>
<dbReference type="InterPro" id="IPR007627">
    <property type="entry name" value="RNA_pol_sigma70_r2"/>
</dbReference>
<keyword evidence="4" id="KW-0804">Transcription</keyword>
<dbReference type="InterPro" id="IPR036388">
    <property type="entry name" value="WH-like_DNA-bd_sf"/>
</dbReference>
<gene>
    <name evidence="7" type="ORF">EO244_10245</name>
</gene>
<dbReference type="InterPro" id="IPR013325">
    <property type="entry name" value="RNA_pol_sigma_r2"/>
</dbReference>
<reference evidence="7 8" key="1">
    <citation type="submission" date="2019-01" db="EMBL/GenBank/DDBJ databases">
        <title>Ancylomarina salipaludis sp. nov., isolated from a salt marsh.</title>
        <authorList>
            <person name="Yoon J.-H."/>
        </authorList>
    </citation>
    <scope>NUCLEOTIDE SEQUENCE [LARGE SCALE GENOMIC DNA]</scope>
    <source>
        <strain evidence="7 8">SHSM-M15</strain>
    </source>
</reference>
<comment type="caution">
    <text evidence="7">The sequence shown here is derived from an EMBL/GenBank/DDBJ whole genome shotgun (WGS) entry which is preliminary data.</text>
</comment>
<protein>
    <submittedName>
        <fullName evidence="7">RNA polymerase sigma-70 factor</fullName>
    </submittedName>
</protein>
<keyword evidence="2" id="KW-0805">Transcription regulation</keyword>
<keyword evidence="8" id="KW-1185">Reference proteome</keyword>
<evidence type="ECO:0000256" key="1">
    <source>
        <dbReference type="ARBA" id="ARBA00010641"/>
    </source>
</evidence>
<dbReference type="Gene3D" id="1.10.10.10">
    <property type="entry name" value="Winged helix-like DNA-binding domain superfamily/Winged helix DNA-binding domain"/>
    <property type="match status" value="1"/>
</dbReference>
<dbReference type="InterPro" id="IPR014284">
    <property type="entry name" value="RNA_pol_sigma-70_dom"/>
</dbReference>
<feature type="domain" description="RNA polymerase sigma-70 region 2" evidence="5">
    <location>
        <begin position="22"/>
        <end position="86"/>
    </location>
</feature>
<dbReference type="AlphaFoldDB" id="A0A4Q1JKS3"/>
<organism evidence="7 8">
    <name type="scientific">Ancylomarina salipaludis</name>
    <dbReference type="NCBI Taxonomy" id="2501299"/>
    <lineage>
        <taxon>Bacteria</taxon>
        <taxon>Pseudomonadati</taxon>
        <taxon>Bacteroidota</taxon>
        <taxon>Bacteroidia</taxon>
        <taxon>Marinilabiliales</taxon>
        <taxon>Marinifilaceae</taxon>
        <taxon>Ancylomarina</taxon>
    </lineage>
</organism>
<evidence type="ECO:0000313" key="8">
    <source>
        <dbReference type="Proteomes" id="UP000289703"/>
    </source>
</evidence>
<dbReference type="GO" id="GO:0003677">
    <property type="term" value="F:DNA binding"/>
    <property type="evidence" value="ECO:0007669"/>
    <property type="project" value="InterPro"/>
</dbReference>
<evidence type="ECO:0000256" key="3">
    <source>
        <dbReference type="ARBA" id="ARBA00023082"/>
    </source>
</evidence>
<name>A0A4Q1JKS3_9BACT</name>
<dbReference type="RefSeq" id="WP_129254581.1">
    <property type="nucleotide sequence ID" value="NZ_SAXA01000008.1"/>
</dbReference>
<dbReference type="GO" id="GO:0006352">
    <property type="term" value="P:DNA-templated transcription initiation"/>
    <property type="evidence" value="ECO:0007669"/>
    <property type="project" value="InterPro"/>
</dbReference>
<accession>A0A4Q1JKS3</accession>
<evidence type="ECO:0000259" key="5">
    <source>
        <dbReference type="Pfam" id="PF04542"/>
    </source>
</evidence>
<keyword evidence="3" id="KW-0731">Sigma factor</keyword>
<evidence type="ECO:0000313" key="7">
    <source>
        <dbReference type="EMBL" id="RXQ93948.1"/>
    </source>
</evidence>
<dbReference type="Pfam" id="PF08281">
    <property type="entry name" value="Sigma70_r4_2"/>
    <property type="match status" value="1"/>
</dbReference>
<dbReference type="InterPro" id="IPR014327">
    <property type="entry name" value="RNA_pol_sigma70_bacteroid"/>
</dbReference>
<evidence type="ECO:0000256" key="2">
    <source>
        <dbReference type="ARBA" id="ARBA00023015"/>
    </source>
</evidence>
<proteinExistence type="inferred from homology"/>
<dbReference type="PANTHER" id="PTHR43133:SF46">
    <property type="entry name" value="RNA POLYMERASE SIGMA-70 FACTOR ECF SUBFAMILY"/>
    <property type="match status" value="1"/>
</dbReference>
<comment type="similarity">
    <text evidence="1">Belongs to the sigma-70 factor family. ECF subfamily.</text>
</comment>
<dbReference type="EMBL" id="SAXA01000008">
    <property type="protein sequence ID" value="RXQ93948.1"/>
    <property type="molecule type" value="Genomic_DNA"/>
</dbReference>
<dbReference type="Pfam" id="PF04542">
    <property type="entry name" value="Sigma70_r2"/>
    <property type="match status" value="1"/>
</dbReference>
<dbReference type="OrthoDB" id="1453134at2"/>